<feature type="compositionally biased region" description="Basic and acidic residues" evidence="1">
    <location>
        <begin position="307"/>
        <end position="317"/>
    </location>
</feature>
<feature type="region of interest" description="Disordered" evidence="1">
    <location>
        <begin position="349"/>
        <end position="370"/>
    </location>
</feature>
<feature type="region of interest" description="Disordered" evidence="1">
    <location>
        <begin position="103"/>
        <end position="167"/>
    </location>
</feature>
<sequence length="378" mass="41355">MEQEAEKYQQRLQVIARKSLRDQWLMEGPPTSPDSSGPRSPLWGSKAQEIETHINKLQEKSEQLAEEEDKLKKLIEDDAHQHHMQQAEALVQECVRTAVAAMTPNGLVENGKVEKRDDSVQADHHREEPEHGDAERLTTTSSAVLNGEASQSSPGRGESASVNGFSSLPIEGQDGTLTLTFLGFKEAELSRGVDEEEDGGAIIRAERVIITDEGEEVDTDQEFTTDDKNGGDSGSTNIIKDMENNLVFAVDLEELEDVADVEIITDVAIKDEKIDFSNSIDSQTQDLTESSQAPALSTSEPPPTAEEESRGQKEKESMASTRISCSLFQEVPLDESKAGPEQEPLLISKAAQMDTSVPNPGEDGSRAKRKTCKCCSVM</sequence>
<feature type="region of interest" description="Disordered" evidence="1">
    <location>
        <begin position="280"/>
        <end position="326"/>
    </location>
</feature>
<evidence type="ECO:0000313" key="2">
    <source>
        <dbReference type="EMBL" id="TRY98280.1"/>
    </source>
</evidence>
<keyword evidence="3" id="KW-1185">Reference proteome</keyword>
<protein>
    <recommendedName>
        <fullName evidence="4">Paralemmin</fullName>
    </recommendedName>
</protein>
<proteinExistence type="predicted"/>
<evidence type="ECO:0000313" key="3">
    <source>
        <dbReference type="Proteomes" id="UP000316079"/>
    </source>
</evidence>
<dbReference type="EMBL" id="SRMA01025179">
    <property type="protein sequence ID" value="TRY98280.1"/>
    <property type="molecule type" value="Genomic_DNA"/>
</dbReference>
<comment type="caution">
    <text evidence="2">The sequence shown here is derived from an EMBL/GenBank/DDBJ whole genome shotgun (WGS) entry which is preliminary data.</text>
</comment>
<name>A0A553R7W9_9TELE</name>
<evidence type="ECO:0008006" key="4">
    <source>
        <dbReference type="Google" id="ProtNLM"/>
    </source>
</evidence>
<reference evidence="2 3" key="1">
    <citation type="journal article" date="2019" name="Sci. Data">
        <title>Hybrid genome assembly and annotation of Danionella translucida.</title>
        <authorList>
            <person name="Kadobianskyi M."/>
            <person name="Schulze L."/>
            <person name="Schuelke M."/>
            <person name="Judkewitz B."/>
        </authorList>
    </citation>
    <scope>NUCLEOTIDE SEQUENCE [LARGE SCALE GENOMIC DNA]</scope>
    <source>
        <strain evidence="2 3">Bolton</strain>
    </source>
</reference>
<dbReference type="AlphaFoldDB" id="A0A553R7W9"/>
<feature type="region of interest" description="Disordered" evidence="1">
    <location>
        <begin position="212"/>
        <end position="237"/>
    </location>
</feature>
<feature type="region of interest" description="Disordered" evidence="1">
    <location>
        <begin position="20"/>
        <end position="72"/>
    </location>
</feature>
<feature type="compositionally biased region" description="Basic and acidic residues" evidence="1">
    <location>
        <begin position="111"/>
        <end position="136"/>
    </location>
</feature>
<feature type="compositionally biased region" description="Polar residues" evidence="1">
    <location>
        <begin position="280"/>
        <end position="296"/>
    </location>
</feature>
<dbReference type="PANTHER" id="PTHR47528:SF1">
    <property type="entry name" value="PARALEMMIN-3"/>
    <property type="match status" value="1"/>
</dbReference>
<dbReference type="PANTHER" id="PTHR47528">
    <property type="entry name" value="PARALEMMIN-3"/>
    <property type="match status" value="1"/>
</dbReference>
<dbReference type="OrthoDB" id="8942276at2759"/>
<accession>A0A553R7W9</accession>
<dbReference type="InterPro" id="IPR024149">
    <property type="entry name" value="Paralemmin-3"/>
</dbReference>
<feature type="compositionally biased region" description="Acidic residues" evidence="1">
    <location>
        <begin position="212"/>
        <end position="224"/>
    </location>
</feature>
<feature type="compositionally biased region" description="Basic and acidic residues" evidence="1">
    <location>
        <begin position="48"/>
        <end position="72"/>
    </location>
</feature>
<organism evidence="2 3">
    <name type="scientific">Danionella cerebrum</name>
    <dbReference type="NCBI Taxonomy" id="2873325"/>
    <lineage>
        <taxon>Eukaryota</taxon>
        <taxon>Metazoa</taxon>
        <taxon>Chordata</taxon>
        <taxon>Craniata</taxon>
        <taxon>Vertebrata</taxon>
        <taxon>Euteleostomi</taxon>
        <taxon>Actinopterygii</taxon>
        <taxon>Neopterygii</taxon>
        <taxon>Teleostei</taxon>
        <taxon>Ostariophysi</taxon>
        <taxon>Cypriniformes</taxon>
        <taxon>Danionidae</taxon>
        <taxon>Danioninae</taxon>
        <taxon>Danionella</taxon>
    </lineage>
</organism>
<dbReference type="Proteomes" id="UP000316079">
    <property type="component" value="Unassembled WGS sequence"/>
</dbReference>
<feature type="compositionally biased region" description="Polar residues" evidence="1">
    <location>
        <begin position="137"/>
        <end position="166"/>
    </location>
</feature>
<evidence type="ECO:0000256" key="1">
    <source>
        <dbReference type="SAM" id="MobiDB-lite"/>
    </source>
</evidence>
<dbReference type="STRING" id="623744.A0A553R7W9"/>
<gene>
    <name evidence="2" type="ORF">DNTS_014164</name>
</gene>